<organism evidence="4 5">
    <name type="scientific">Nitratireductor basaltis</name>
    <dbReference type="NCBI Taxonomy" id="472175"/>
    <lineage>
        <taxon>Bacteria</taxon>
        <taxon>Pseudomonadati</taxon>
        <taxon>Pseudomonadota</taxon>
        <taxon>Alphaproteobacteria</taxon>
        <taxon>Hyphomicrobiales</taxon>
        <taxon>Phyllobacteriaceae</taxon>
        <taxon>Nitratireductor</taxon>
    </lineage>
</organism>
<dbReference type="PANTHER" id="PTHR32022">
    <property type="entry name" value="D-GLUTAMATE CYCLASE, MITOCHONDRIAL"/>
    <property type="match status" value="1"/>
</dbReference>
<dbReference type="FunFam" id="3.30.2040.10:FF:000001">
    <property type="entry name" value="D-glutamate cyclase, mitochondrial"/>
    <property type="match status" value="1"/>
</dbReference>
<dbReference type="InterPro" id="IPR009906">
    <property type="entry name" value="D-Glu_cyclase"/>
</dbReference>
<evidence type="ECO:0000256" key="3">
    <source>
        <dbReference type="HAMAP-Rule" id="MF_01830"/>
    </source>
</evidence>
<accession>A0A084U5B6</accession>
<dbReference type="Pfam" id="PF07286">
    <property type="entry name" value="D-Glu_cyclase"/>
    <property type="match status" value="1"/>
</dbReference>
<dbReference type="PANTHER" id="PTHR32022:SF10">
    <property type="entry name" value="D-GLUTAMATE CYCLASE, MITOCHONDRIAL"/>
    <property type="match status" value="1"/>
</dbReference>
<gene>
    <name evidence="4" type="ORF">EL18_03362</name>
</gene>
<dbReference type="InterPro" id="IPR016938">
    <property type="entry name" value="UPF0317"/>
</dbReference>
<dbReference type="AlphaFoldDB" id="A0A084U5B6"/>
<comment type="caution">
    <text evidence="4">The sequence shown here is derived from an EMBL/GenBank/DDBJ whole genome shotgun (WGS) entry which is preliminary data.</text>
</comment>
<dbReference type="InterPro" id="IPR038021">
    <property type="entry name" value="Putative_hydro-lyase"/>
</dbReference>
<protein>
    <recommendedName>
        <fullName evidence="3">Putative hydro-lyase EL18_03362</fullName>
        <ecNumber evidence="3">4.2.1.-</ecNumber>
    </recommendedName>
</protein>
<evidence type="ECO:0000256" key="1">
    <source>
        <dbReference type="ARBA" id="ARBA00007896"/>
    </source>
</evidence>
<dbReference type="HAMAP" id="MF_01830">
    <property type="entry name" value="Hydro_lyase"/>
    <property type="match status" value="1"/>
</dbReference>
<dbReference type="eggNOG" id="COG4336">
    <property type="taxonomic scope" value="Bacteria"/>
</dbReference>
<evidence type="ECO:0000313" key="4">
    <source>
        <dbReference type="EMBL" id="KFB08152.1"/>
    </source>
</evidence>
<comment type="similarity">
    <text evidence="1 3">Belongs to the D-glutamate cyclase family.</text>
</comment>
<dbReference type="EMBL" id="JMQM01000003">
    <property type="protein sequence ID" value="KFB08152.1"/>
    <property type="molecule type" value="Genomic_DNA"/>
</dbReference>
<keyword evidence="5" id="KW-1185">Reference proteome</keyword>
<dbReference type="Gene3D" id="3.40.1640.10">
    <property type="entry name" value="PSTPO5379-like"/>
    <property type="match status" value="1"/>
</dbReference>
<evidence type="ECO:0000256" key="2">
    <source>
        <dbReference type="ARBA" id="ARBA00023239"/>
    </source>
</evidence>
<keyword evidence="2 3" id="KW-0456">Lyase</keyword>
<dbReference type="GO" id="GO:0016829">
    <property type="term" value="F:lyase activity"/>
    <property type="evidence" value="ECO:0007669"/>
    <property type="project" value="UniProtKB-KW"/>
</dbReference>
<dbReference type="NCBIfam" id="NF003969">
    <property type="entry name" value="PRK05463.1"/>
    <property type="match status" value="1"/>
</dbReference>
<dbReference type="STRING" id="472175.EL18_03362"/>
<dbReference type="PATRIC" id="fig|472175.3.peg.3359"/>
<dbReference type="Proteomes" id="UP000053675">
    <property type="component" value="Unassembled WGS sequence"/>
</dbReference>
<dbReference type="PIRSF" id="PIRSF029755">
    <property type="entry name" value="UCP029755"/>
    <property type="match status" value="1"/>
</dbReference>
<dbReference type="SUPFAM" id="SSF160920">
    <property type="entry name" value="PSTPO5379-like"/>
    <property type="match status" value="1"/>
</dbReference>
<sequence length="283" mass="30577">MLAQDIHSQSGQEKVFDTGLALRQAVREGRFSGDTAGKAPGLLQGNLAILPKALAHDFLLFCQRNPKPCPIIGIGEAGEVSLPDLGQDIDIRTDVPAYRIFRPGQAPERVDDLNSVWRDDLVTFVLGCSFSFEEALVAAEIPVRHIDAGRNVPMYVTSIETRPAGAFSGPLVVSMRSFSPADAIQAILLSSRQPLAHGAPVHIGDPAQIGIRDIMSPDFGDQPIMNDRDIPVFWACGVTPQMAIRNCDADLAITHDPGHMLVTDIPAETAESRLWGIAQNNNN</sequence>
<proteinExistence type="inferred from homology"/>
<evidence type="ECO:0000313" key="5">
    <source>
        <dbReference type="Proteomes" id="UP000053675"/>
    </source>
</evidence>
<reference evidence="4 5" key="1">
    <citation type="submission" date="2014-05" db="EMBL/GenBank/DDBJ databases">
        <title>Draft Genome Sequence of Nitratireductor basaltis Strain UMTGB225, A Marine Bacterium Isolated from Green Barrel Tunicate.</title>
        <authorList>
            <person name="Gan H.Y."/>
        </authorList>
    </citation>
    <scope>NUCLEOTIDE SEQUENCE [LARGE SCALE GENOMIC DNA]</scope>
    <source>
        <strain evidence="4 5">UMTGB225</strain>
    </source>
</reference>
<dbReference type="EC" id="4.2.1.-" evidence="3"/>
<dbReference type="Gene3D" id="3.30.2040.10">
    <property type="entry name" value="PSTPO5379-like domain"/>
    <property type="match status" value="1"/>
</dbReference>
<name>A0A084U5B6_9HYPH</name>